<keyword evidence="5" id="KW-0812">Transmembrane</keyword>
<keyword evidence="3" id="KW-0677">Repeat</keyword>
<dbReference type="SMART" id="SM00369">
    <property type="entry name" value="LRR_TYP"/>
    <property type="match status" value="5"/>
</dbReference>
<evidence type="ECO:0000256" key="2">
    <source>
        <dbReference type="ARBA" id="ARBA00022729"/>
    </source>
</evidence>
<feature type="chain" id="PRO_5042920099" evidence="6">
    <location>
        <begin position="20"/>
        <end position="398"/>
    </location>
</feature>
<sequence>MKSQCLIFTLLLLVHAGMNQTLKCPYFCSCDKWEGLKRITCTGQRLANSDINVPPQVQVLDLSTNSISELRDKGFFHNHHLKYLNVSHNKITDIHTNAFYGLTKLNILDLRHNHLKFLIPKAFEETPMLQELYLSGNEIGHFGKPPVFNIPSLQLLHMKECWLDRIDELTFSLLPNLMDLDLSDNQFVFLKIEYLRSLEQLNTFDITGNPWHCNDEIQEVLEELRERNVKVTSICEVDSRMEIAINGSMFDRIVVTGDYSDSYEDSEEIETWGDDISDFWYEDGDPVETNPAENNEESNVKYTVHDLMGQIPSLWAFILGLQIGVVVAVLGMWVWLRCKCSQVPAQPPIRIRSRSLSQSLRRSVGRHRSDSNYTELESVDCPGTPPPPYRDVALNTFR</sequence>
<keyword evidence="8" id="KW-1185">Reference proteome</keyword>
<dbReference type="PANTHER" id="PTHR24369:SF210">
    <property type="entry name" value="CHAOPTIN-RELATED"/>
    <property type="match status" value="1"/>
</dbReference>
<feature type="signal peptide" evidence="6">
    <location>
        <begin position="1"/>
        <end position="19"/>
    </location>
</feature>
<organism evidence="7 8">
    <name type="scientific">Gryllus longicercus</name>
    <dbReference type="NCBI Taxonomy" id="2509291"/>
    <lineage>
        <taxon>Eukaryota</taxon>
        <taxon>Metazoa</taxon>
        <taxon>Ecdysozoa</taxon>
        <taxon>Arthropoda</taxon>
        <taxon>Hexapoda</taxon>
        <taxon>Insecta</taxon>
        <taxon>Pterygota</taxon>
        <taxon>Neoptera</taxon>
        <taxon>Polyneoptera</taxon>
        <taxon>Orthoptera</taxon>
        <taxon>Ensifera</taxon>
        <taxon>Gryllidea</taxon>
        <taxon>Grylloidea</taxon>
        <taxon>Gryllidae</taxon>
        <taxon>Gryllinae</taxon>
        <taxon>Gryllus</taxon>
    </lineage>
</organism>
<feature type="transmembrane region" description="Helical" evidence="5">
    <location>
        <begin position="314"/>
        <end position="336"/>
    </location>
</feature>
<evidence type="ECO:0000256" key="5">
    <source>
        <dbReference type="SAM" id="Phobius"/>
    </source>
</evidence>
<dbReference type="InterPro" id="IPR050541">
    <property type="entry name" value="LRR_TM_domain-containing"/>
</dbReference>
<dbReference type="Pfam" id="PF13855">
    <property type="entry name" value="LRR_8"/>
    <property type="match status" value="1"/>
</dbReference>
<dbReference type="InterPro" id="IPR032675">
    <property type="entry name" value="LRR_dom_sf"/>
</dbReference>
<dbReference type="GO" id="GO:0005886">
    <property type="term" value="C:plasma membrane"/>
    <property type="evidence" value="ECO:0007669"/>
    <property type="project" value="TreeGrafter"/>
</dbReference>
<keyword evidence="1" id="KW-0433">Leucine-rich repeat</keyword>
<evidence type="ECO:0000313" key="8">
    <source>
        <dbReference type="Proteomes" id="UP001378592"/>
    </source>
</evidence>
<evidence type="ECO:0000256" key="6">
    <source>
        <dbReference type="SAM" id="SignalP"/>
    </source>
</evidence>
<protein>
    <submittedName>
        <fullName evidence="7">Uncharacterized protein</fullName>
    </submittedName>
</protein>
<dbReference type="InterPro" id="IPR003591">
    <property type="entry name" value="Leu-rich_rpt_typical-subtyp"/>
</dbReference>
<evidence type="ECO:0000256" key="4">
    <source>
        <dbReference type="SAM" id="MobiDB-lite"/>
    </source>
</evidence>
<reference evidence="7 8" key="1">
    <citation type="submission" date="2024-03" db="EMBL/GenBank/DDBJ databases">
        <title>The genome assembly and annotation of the cricket Gryllus longicercus Weissman &amp; Gray.</title>
        <authorList>
            <person name="Szrajer S."/>
            <person name="Gray D."/>
            <person name="Ylla G."/>
        </authorList>
    </citation>
    <scope>NUCLEOTIDE SEQUENCE [LARGE SCALE GENOMIC DNA]</scope>
    <source>
        <strain evidence="7">DAG 2021-001</strain>
        <tissue evidence="7">Whole body minus gut</tissue>
    </source>
</reference>
<evidence type="ECO:0000256" key="3">
    <source>
        <dbReference type="ARBA" id="ARBA00022737"/>
    </source>
</evidence>
<dbReference type="Proteomes" id="UP001378592">
    <property type="component" value="Unassembled WGS sequence"/>
</dbReference>
<proteinExistence type="predicted"/>
<dbReference type="AlphaFoldDB" id="A0AAN9Z3L7"/>
<dbReference type="PROSITE" id="PS51450">
    <property type="entry name" value="LRR"/>
    <property type="match status" value="1"/>
</dbReference>
<evidence type="ECO:0000313" key="7">
    <source>
        <dbReference type="EMBL" id="KAK7861689.1"/>
    </source>
</evidence>
<keyword evidence="5" id="KW-0472">Membrane</keyword>
<evidence type="ECO:0000256" key="1">
    <source>
        <dbReference type="ARBA" id="ARBA00022614"/>
    </source>
</evidence>
<comment type="caution">
    <text evidence="7">The sequence shown here is derived from an EMBL/GenBank/DDBJ whole genome shotgun (WGS) entry which is preliminary data.</text>
</comment>
<keyword evidence="5" id="KW-1133">Transmembrane helix</keyword>
<accession>A0AAN9Z3L7</accession>
<dbReference type="InterPro" id="IPR001611">
    <property type="entry name" value="Leu-rich_rpt"/>
</dbReference>
<dbReference type="Gene3D" id="3.80.10.10">
    <property type="entry name" value="Ribonuclease Inhibitor"/>
    <property type="match status" value="2"/>
</dbReference>
<name>A0AAN9Z3L7_9ORTH</name>
<dbReference type="PANTHER" id="PTHR24369">
    <property type="entry name" value="ANTIGEN BSP, PUTATIVE-RELATED"/>
    <property type="match status" value="1"/>
</dbReference>
<feature type="region of interest" description="Disordered" evidence="4">
    <location>
        <begin position="360"/>
        <end position="388"/>
    </location>
</feature>
<gene>
    <name evidence="7" type="ORF">R5R35_005359</name>
</gene>
<dbReference type="EMBL" id="JAZDUA010000307">
    <property type="protein sequence ID" value="KAK7861689.1"/>
    <property type="molecule type" value="Genomic_DNA"/>
</dbReference>
<dbReference type="SUPFAM" id="SSF52058">
    <property type="entry name" value="L domain-like"/>
    <property type="match status" value="1"/>
</dbReference>
<keyword evidence="2 6" id="KW-0732">Signal</keyword>